<dbReference type="Gene3D" id="2.60.40.1080">
    <property type="match status" value="4"/>
</dbReference>
<dbReference type="SUPFAM" id="SSF49373">
    <property type="entry name" value="Invasin/intimin cell-adhesion fragments"/>
    <property type="match status" value="3"/>
</dbReference>
<dbReference type="NCBIfam" id="NF012211">
    <property type="entry name" value="tand_rpt_95"/>
    <property type="match status" value="3"/>
</dbReference>
<dbReference type="Proteomes" id="UP000271031">
    <property type="component" value="Unassembled WGS sequence"/>
</dbReference>
<keyword evidence="2" id="KW-0732">Signal</keyword>
<feature type="domain" description="BIG2" evidence="3">
    <location>
        <begin position="759"/>
        <end position="842"/>
    </location>
</feature>
<feature type="chain" id="PRO_5038995316" evidence="2">
    <location>
        <begin position="30"/>
        <end position="1017"/>
    </location>
</feature>
<proteinExistence type="predicted"/>
<dbReference type="SMART" id="SM00635">
    <property type="entry name" value="BID_2"/>
    <property type="match status" value="4"/>
</dbReference>
<dbReference type="Pfam" id="PF07581">
    <property type="entry name" value="Glug"/>
    <property type="match status" value="3"/>
</dbReference>
<sequence length="1017" mass="107388">MQKYKKRYYHLIVASCLALQAWLPGTAVHAEPTMSGDGSKENPFMIMTADDMDQMRNNLTAAYKLGADIDLSGFDNWEPIGVNQSRFNGSLDGNGKQITGLKISRNDIPAGLFGYTGSNAVIDNVTLKDADVAGYQMLGGIAGLNAGLIRNSSVSGTVKGNLNVGMLAGINMNKIENSHSSGTVGKPGDTSSQVGGLVGVNNSSVVHSSSDANVYGASTVGGLAGATGNGTTVQFSSASGNVTGKSWVGGLVGESASGNILDSYATGDVTANTKQAGGLVGFAQNYARIQNSYSTGRVTGPTLTGGMVGDVFQGINVTNSYYNSETSGQSDDAGKGKPRTTAQMQDQANYQGWDFTNAWMMESGSYPKFYPLNSPPTVKNSTKTVAKNKVLSFAAADFTGNYSDAEGQPLDSITIIGLPLHGSLMLDSQPVTQGQNIKATELDKLSYTPESGYAGTDSFAYKASDGKANSEAATVTIHVESKAPIAVNGSVTTKQNITVNGVLTATDEDGDELTYAIVTNGTKGSTALNGTTKEFTYTPNQGETGTDTFTFKANDGTTDSNIATVTVTINLESKAPVAINGSYTTKQNTAVNGVLTATDEDGDELTFHIVTNGTKGSTALIGETKEFTYMPNPGATGTDTFTFMANDGTSNSNVATVTIEIQPVVKPPSYYPVQSVTIDKSSLAFQVGDAPQRLKAEIYPSYATNQQLSWKSSDQAVATVDATGLVTPRAAGEATITVSTNDGGKNATSRITVVAAPKEIDHLSVSERNLWMQPNETRNIRVYVVYQDGSHEDITKNDETTYRSSLKSKVEVSEGEVTTQSGTGAVTITVTYQEKRLRIPVTISKVKVEKLTFEKTDIELAPEDSVELKVTALLSDGSVKDVSELATWSTDDDEIITLDENGKVTAIAAGSAKIRVIYGGTEAKLAIEVAGEKEAKQLKVNKRKLTLELKEEAEVTVTAYMADGSKRDVTAKTQWSSRNEQVATVKDGVITAVGPGETVIRGKYQDRVVTVRVTVTE</sequence>
<dbReference type="RefSeq" id="WP_122919261.1">
    <property type="nucleotide sequence ID" value="NZ_RHHQ01000013.1"/>
</dbReference>
<dbReference type="EMBL" id="RHHQ01000013">
    <property type="protein sequence ID" value="RNB85849.1"/>
    <property type="molecule type" value="Genomic_DNA"/>
</dbReference>
<evidence type="ECO:0000256" key="1">
    <source>
        <dbReference type="SAM" id="MobiDB-lite"/>
    </source>
</evidence>
<dbReference type="InterPro" id="IPR008964">
    <property type="entry name" value="Invasin/intimin_cell_adhesion"/>
</dbReference>
<organism evidence="4 5">
    <name type="scientific">Brevibacillus fluminis</name>
    <dbReference type="NCBI Taxonomy" id="511487"/>
    <lineage>
        <taxon>Bacteria</taxon>
        <taxon>Bacillati</taxon>
        <taxon>Bacillota</taxon>
        <taxon>Bacilli</taxon>
        <taxon>Bacillales</taxon>
        <taxon>Paenibacillaceae</taxon>
        <taxon>Brevibacillus</taxon>
    </lineage>
</organism>
<protein>
    <submittedName>
        <fullName evidence="4">Tandem-95 repeat protein</fullName>
    </submittedName>
</protein>
<dbReference type="AlphaFoldDB" id="A0A3M8DE44"/>
<feature type="domain" description="BIG2" evidence="3">
    <location>
        <begin position="934"/>
        <end position="1014"/>
    </location>
</feature>
<name>A0A3M8DE44_9BACL</name>
<gene>
    <name evidence="4" type="ORF">EDM56_17775</name>
</gene>
<dbReference type="Gene3D" id="2.60.40.2810">
    <property type="match status" value="2"/>
</dbReference>
<dbReference type="Gene3D" id="2.160.20.110">
    <property type="match status" value="1"/>
</dbReference>
<dbReference type="OrthoDB" id="3193440at2"/>
<dbReference type="InterPro" id="IPR003343">
    <property type="entry name" value="Big_2"/>
</dbReference>
<reference evidence="4 5" key="1">
    <citation type="submission" date="2018-10" db="EMBL/GenBank/DDBJ databases">
        <title>Phylogenomics of Brevibacillus.</title>
        <authorList>
            <person name="Dunlap C."/>
        </authorList>
    </citation>
    <scope>NUCLEOTIDE SEQUENCE [LARGE SCALE GENOMIC DNA]</scope>
    <source>
        <strain evidence="4 5">JCM 15716</strain>
    </source>
</reference>
<dbReference type="Gene3D" id="2.60.40.3440">
    <property type="match status" value="1"/>
</dbReference>
<dbReference type="Pfam" id="PF17963">
    <property type="entry name" value="Big_9"/>
    <property type="match status" value="3"/>
</dbReference>
<feature type="domain" description="BIG2" evidence="3">
    <location>
        <begin position="847"/>
        <end position="928"/>
    </location>
</feature>
<accession>A0A3M8DE44</accession>
<feature type="domain" description="BIG2" evidence="3">
    <location>
        <begin position="672"/>
        <end position="750"/>
    </location>
</feature>
<evidence type="ECO:0000313" key="5">
    <source>
        <dbReference type="Proteomes" id="UP000271031"/>
    </source>
</evidence>
<feature type="signal peptide" evidence="2">
    <location>
        <begin position="1"/>
        <end position="29"/>
    </location>
</feature>
<evidence type="ECO:0000313" key="4">
    <source>
        <dbReference type="EMBL" id="RNB85849.1"/>
    </source>
</evidence>
<evidence type="ECO:0000259" key="3">
    <source>
        <dbReference type="SMART" id="SM00635"/>
    </source>
</evidence>
<dbReference type="Pfam" id="PF02368">
    <property type="entry name" value="Big_2"/>
    <property type="match status" value="2"/>
</dbReference>
<dbReference type="InterPro" id="IPR011493">
    <property type="entry name" value="GLUG"/>
</dbReference>
<evidence type="ECO:0000256" key="2">
    <source>
        <dbReference type="SAM" id="SignalP"/>
    </source>
</evidence>
<comment type="caution">
    <text evidence="4">The sequence shown here is derived from an EMBL/GenBank/DDBJ whole genome shotgun (WGS) entry which is preliminary data.</text>
</comment>
<feature type="region of interest" description="Disordered" evidence="1">
    <location>
        <begin position="323"/>
        <end position="344"/>
    </location>
</feature>
<keyword evidence="5" id="KW-1185">Reference proteome</keyword>